<dbReference type="EMBL" id="JAJAPW010000044">
    <property type="protein sequence ID" value="MCB4800346.1"/>
    <property type="molecule type" value="Genomic_DNA"/>
</dbReference>
<dbReference type="Proteomes" id="UP001139199">
    <property type="component" value="Unassembled WGS sequence"/>
</dbReference>
<dbReference type="AlphaFoldDB" id="A0A9X1I394"/>
<protein>
    <submittedName>
        <fullName evidence="1">Uncharacterized protein</fullName>
    </submittedName>
</protein>
<dbReference type="RefSeq" id="WP_226544814.1">
    <property type="nucleotide sequence ID" value="NZ_JAJAPW010000044.1"/>
</dbReference>
<feature type="non-terminal residue" evidence="1">
    <location>
        <position position="122"/>
    </location>
</feature>
<comment type="caution">
    <text evidence="1">The sequence shown here is derived from an EMBL/GenBank/DDBJ whole genome shotgun (WGS) entry which is preliminary data.</text>
</comment>
<name>A0A9X1I394_9FLAO</name>
<reference evidence="1" key="1">
    <citation type="submission" date="2021-10" db="EMBL/GenBank/DDBJ databases">
        <title>Tamlana sargassums sp. nov., and Tamlana laminarinivorans sp. nov., two new bacteria isolated from the brown alga.</title>
        <authorList>
            <person name="Li J."/>
        </authorList>
    </citation>
    <scope>NUCLEOTIDE SEQUENCE</scope>
    <source>
        <strain evidence="1">PT2-4</strain>
    </source>
</reference>
<accession>A0A9X1I394</accession>
<evidence type="ECO:0000313" key="1">
    <source>
        <dbReference type="EMBL" id="MCB4800346.1"/>
    </source>
</evidence>
<keyword evidence="2" id="KW-1185">Reference proteome</keyword>
<gene>
    <name evidence="1" type="ORF">LG649_15975</name>
</gene>
<feature type="non-terminal residue" evidence="1">
    <location>
        <position position="1"/>
    </location>
</feature>
<proteinExistence type="predicted"/>
<sequence>INVNQGDEVILSALPNEVDVTITLPDGSQVGDNYNLGDVVVSQSGIYTIESEYGCIITLEINIEDPNASPCSTYPMDVEYIVEGVSGSGSGSITIASGDSLELSVVQEDVDFTITLPDGSIV</sequence>
<organism evidence="1 2">
    <name type="scientific">Neotamlana laminarinivorans</name>
    <dbReference type="NCBI Taxonomy" id="2883124"/>
    <lineage>
        <taxon>Bacteria</taxon>
        <taxon>Pseudomonadati</taxon>
        <taxon>Bacteroidota</taxon>
        <taxon>Flavobacteriia</taxon>
        <taxon>Flavobacteriales</taxon>
        <taxon>Flavobacteriaceae</taxon>
        <taxon>Neotamlana</taxon>
    </lineage>
</organism>
<evidence type="ECO:0000313" key="2">
    <source>
        <dbReference type="Proteomes" id="UP001139199"/>
    </source>
</evidence>